<dbReference type="Proteomes" id="UP000182977">
    <property type="component" value="Chromosome I"/>
</dbReference>
<dbReference type="RefSeq" id="WP_157524376.1">
    <property type="nucleotide sequence ID" value="NZ_KQ061229.1"/>
</dbReference>
<protein>
    <submittedName>
        <fullName evidence="1">Uncharacterized protein</fullName>
    </submittedName>
</protein>
<evidence type="ECO:0000313" key="1">
    <source>
        <dbReference type="EMBL" id="SDU87979.1"/>
    </source>
</evidence>
<gene>
    <name evidence="1" type="ORF">SAMN04488563_7046</name>
</gene>
<dbReference type="AlphaFoldDB" id="A0A1H2M4A0"/>
<reference evidence="2" key="1">
    <citation type="submission" date="2016-10" db="EMBL/GenBank/DDBJ databases">
        <authorList>
            <person name="Varghese N."/>
            <person name="Submissions S."/>
        </authorList>
    </citation>
    <scope>NUCLEOTIDE SEQUENCE [LARGE SCALE GENOMIC DNA]</scope>
    <source>
        <strain evidence="2">DSM 45079</strain>
    </source>
</reference>
<proteinExistence type="predicted"/>
<sequence>MLHRDKEYVLTWNAADHAWEARPIRREGRRIVPLAPDGAAGRLPAVFPDAAAD</sequence>
<dbReference type="EMBL" id="LT629791">
    <property type="protein sequence ID" value="SDU87979.1"/>
    <property type="molecule type" value="Genomic_DNA"/>
</dbReference>
<name>A0A1H2M4A0_9ACTN</name>
<dbReference type="OrthoDB" id="5194027at2"/>
<evidence type="ECO:0000313" key="2">
    <source>
        <dbReference type="Proteomes" id="UP000182977"/>
    </source>
</evidence>
<accession>A0A1H2M4A0</accession>
<organism evidence="1 2">
    <name type="scientific">Jiangella alkaliphila</name>
    <dbReference type="NCBI Taxonomy" id="419479"/>
    <lineage>
        <taxon>Bacteria</taxon>
        <taxon>Bacillati</taxon>
        <taxon>Actinomycetota</taxon>
        <taxon>Actinomycetes</taxon>
        <taxon>Jiangellales</taxon>
        <taxon>Jiangellaceae</taxon>
        <taxon>Jiangella</taxon>
    </lineage>
</organism>
<keyword evidence="2" id="KW-1185">Reference proteome</keyword>